<dbReference type="EMBL" id="JAJAGQ010000002">
    <property type="protein sequence ID" value="KAJ8570156.1"/>
    <property type="molecule type" value="Genomic_DNA"/>
</dbReference>
<reference evidence="2" key="1">
    <citation type="journal article" date="2023" name="Proc. Natl. Acad. Sci. U.S.A.">
        <title>Genomic and structural basis for evolution of tropane alkaloid biosynthesis.</title>
        <authorList>
            <person name="Wanga Y.-J."/>
            <person name="Taina T."/>
            <person name="Yua J.-Y."/>
            <person name="Lia J."/>
            <person name="Xua B."/>
            <person name="Chenc J."/>
            <person name="D'Auriad J.C."/>
            <person name="Huanga J.-P."/>
            <person name="Huanga S.-X."/>
        </authorList>
    </citation>
    <scope>NUCLEOTIDE SEQUENCE [LARGE SCALE GENOMIC DNA]</scope>
    <source>
        <strain evidence="2">cv. KIB-2019</strain>
    </source>
</reference>
<accession>A0A9Q1MW22</accession>
<evidence type="ECO:0000313" key="2">
    <source>
        <dbReference type="Proteomes" id="UP001152561"/>
    </source>
</evidence>
<keyword evidence="2" id="KW-1185">Reference proteome</keyword>
<dbReference type="AlphaFoldDB" id="A0A9Q1MW22"/>
<comment type="caution">
    <text evidence="1">The sequence shown here is derived from an EMBL/GenBank/DDBJ whole genome shotgun (WGS) entry which is preliminary data.</text>
</comment>
<proteinExistence type="predicted"/>
<gene>
    <name evidence="1" type="ORF">K7X08_006733</name>
</gene>
<dbReference type="InterPro" id="IPR027417">
    <property type="entry name" value="P-loop_NTPase"/>
</dbReference>
<protein>
    <submittedName>
        <fullName evidence="1">Uncharacterized protein</fullName>
    </submittedName>
</protein>
<name>A0A9Q1MW22_9SOLA</name>
<sequence>MEGYFRKNKSYEEAVSEIKENTRLLAEKQRWKIKQLREAGWDIQRVDATEAFKAAMMTPLLPENGQNQARDQNVNISRTKMKVQEEAQQSSKSTLILPFNSPVRKVVSTSMPRKTAMALDVKLFTGKHMYK</sequence>
<dbReference type="Gene3D" id="3.40.50.300">
    <property type="entry name" value="P-loop containing nucleotide triphosphate hydrolases"/>
    <property type="match status" value="1"/>
</dbReference>
<dbReference type="Proteomes" id="UP001152561">
    <property type="component" value="Unassembled WGS sequence"/>
</dbReference>
<organism evidence="1 2">
    <name type="scientific">Anisodus acutangulus</name>
    <dbReference type="NCBI Taxonomy" id="402998"/>
    <lineage>
        <taxon>Eukaryota</taxon>
        <taxon>Viridiplantae</taxon>
        <taxon>Streptophyta</taxon>
        <taxon>Embryophyta</taxon>
        <taxon>Tracheophyta</taxon>
        <taxon>Spermatophyta</taxon>
        <taxon>Magnoliopsida</taxon>
        <taxon>eudicotyledons</taxon>
        <taxon>Gunneridae</taxon>
        <taxon>Pentapetalae</taxon>
        <taxon>asterids</taxon>
        <taxon>lamiids</taxon>
        <taxon>Solanales</taxon>
        <taxon>Solanaceae</taxon>
        <taxon>Solanoideae</taxon>
        <taxon>Hyoscyameae</taxon>
        <taxon>Anisodus</taxon>
    </lineage>
</organism>
<evidence type="ECO:0000313" key="1">
    <source>
        <dbReference type="EMBL" id="KAJ8570156.1"/>
    </source>
</evidence>
<dbReference type="Gene3D" id="1.10.287.890">
    <property type="entry name" value="Crystal structure of tRNA isopentenylpyrophosphate transferase (bh2366) domain"/>
    <property type="match status" value="1"/>
</dbReference>